<feature type="compositionally biased region" description="Basic and acidic residues" evidence="1">
    <location>
        <begin position="140"/>
        <end position="157"/>
    </location>
</feature>
<feature type="compositionally biased region" description="Acidic residues" evidence="1">
    <location>
        <begin position="158"/>
        <end position="173"/>
    </location>
</feature>
<keyword evidence="3" id="KW-1185">Reference proteome</keyword>
<name>A0A5P9JXL9_9HYPH</name>
<organism evidence="2 3">
    <name type="scientific">Microvirga thermotolerans</name>
    <dbReference type="NCBI Taxonomy" id="2651334"/>
    <lineage>
        <taxon>Bacteria</taxon>
        <taxon>Pseudomonadati</taxon>
        <taxon>Pseudomonadota</taxon>
        <taxon>Alphaproteobacteria</taxon>
        <taxon>Hyphomicrobiales</taxon>
        <taxon>Methylobacteriaceae</taxon>
        <taxon>Microvirga</taxon>
    </lineage>
</organism>
<evidence type="ECO:0000313" key="2">
    <source>
        <dbReference type="EMBL" id="QFU15975.1"/>
    </source>
</evidence>
<reference evidence="2 3" key="1">
    <citation type="submission" date="2019-10" db="EMBL/GenBank/DDBJ databases">
        <title>Isolation, Identification of Microvirga thermotolerans HR1, a novel thermophilic bacterium and Comparative Genomics of the genus Microvirga.</title>
        <authorList>
            <person name="Li J."/>
            <person name="Zhang W."/>
            <person name="Lin M."/>
            <person name="Wang J."/>
        </authorList>
    </citation>
    <scope>NUCLEOTIDE SEQUENCE [LARGE SCALE GENOMIC DNA]</scope>
    <source>
        <strain evidence="2 3">HR1</strain>
    </source>
</reference>
<dbReference type="AlphaFoldDB" id="A0A5P9JXL9"/>
<protein>
    <submittedName>
        <fullName evidence="2">Uncharacterized protein</fullName>
    </submittedName>
</protein>
<evidence type="ECO:0000256" key="1">
    <source>
        <dbReference type="SAM" id="MobiDB-lite"/>
    </source>
</evidence>
<proteinExistence type="predicted"/>
<dbReference type="Proteomes" id="UP000325614">
    <property type="component" value="Chromosome"/>
</dbReference>
<feature type="region of interest" description="Disordered" evidence="1">
    <location>
        <begin position="132"/>
        <end position="173"/>
    </location>
</feature>
<gene>
    <name evidence="2" type="ORF">GDR74_06920</name>
</gene>
<dbReference type="EMBL" id="CP045423">
    <property type="protein sequence ID" value="QFU15975.1"/>
    <property type="molecule type" value="Genomic_DNA"/>
</dbReference>
<evidence type="ECO:0000313" key="3">
    <source>
        <dbReference type="Proteomes" id="UP000325614"/>
    </source>
</evidence>
<sequence length="173" mass="18615">MIGLENGLRPRLGGRRDRGDGGEFLVRVGFLRRTTDEGAELGGELRFDGGPRGRLHLRARGGLEGRLETLGRRLGGGSGHPRAGDAHDVGFDHDVVGAADQQEVLHVVTAQQDELALPVEIVDVDHPQARLAAAAPVMPGEHEAPARELAKNQTEESHEYEDDREGDEVLGCP</sequence>
<dbReference type="KEGG" id="mico:GDR74_06920"/>
<accession>A0A5P9JXL9</accession>